<evidence type="ECO:0000313" key="2">
    <source>
        <dbReference type="EMBL" id="SMP11359.1"/>
    </source>
</evidence>
<reference evidence="2 3" key="1">
    <citation type="submission" date="2017-05" db="EMBL/GenBank/DDBJ databases">
        <authorList>
            <person name="Varghese N."/>
            <person name="Submissions S."/>
        </authorList>
    </citation>
    <scope>NUCLEOTIDE SEQUENCE [LARGE SCALE GENOMIC DNA]</scope>
    <source>
        <strain evidence="2 3">DSM 15949</strain>
    </source>
</reference>
<comment type="caution">
    <text evidence="2">The sequence shown here is derived from an EMBL/GenBank/DDBJ whole genome shotgun (WGS) entry which is preliminary data.</text>
</comment>
<evidence type="ECO:0000313" key="3">
    <source>
        <dbReference type="Proteomes" id="UP001157914"/>
    </source>
</evidence>
<dbReference type="RefSeq" id="WP_155192000.1">
    <property type="nucleotide sequence ID" value="NZ_BAAAEA010000001.1"/>
</dbReference>
<sequence>MKRSFPNILTEEVAVTAAFYKDLLGLTEQFSSEWFVNLVDPDNSGIELGILRQSHEIVPVAPRHAPAGIILTFVVENCDLVYERAQAMKADVLEAPKNMPYGQRRLILKDPAGTIIDISSLIK</sequence>
<dbReference type="EMBL" id="FXTT01000001">
    <property type="protein sequence ID" value="SMP11359.1"/>
    <property type="molecule type" value="Genomic_DNA"/>
</dbReference>
<dbReference type="Pfam" id="PF00903">
    <property type="entry name" value="Glyoxalase"/>
    <property type="match status" value="1"/>
</dbReference>
<dbReference type="InterPro" id="IPR004360">
    <property type="entry name" value="Glyas_Fos-R_dOase_dom"/>
</dbReference>
<accession>A0ABY1NKS6</accession>
<dbReference type="Gene3D" id="3.30.720.110">
    <property type="match status" value="1"/>
</dbReference>
<organism evidence="2 3">
    <name type="scientific">Roseibium denhamense</name>
    <dbReference type="NCBI Taxonomy" id="76305"/>
    <lineage>
        <taxon>Bacteria</taxon>
        <taxon>Pseudomonadati</taxon>
        <taxon>Pseudomonadota</taxon>
        <taxon>Alphaproteobacteria</taxon>
        <taxon>Hyphomicrobiales</taxon>
        <taxon>Stappiaceae</taxon>
        <taxon>Roseibium</taxon>
    </lineage>
</organism>
<dbReference type="InterPro" id="IPR037523">
    <property type="entry name" value="VOC_core"/>
</dbReference>
<dbReference type="Gene3D" id="3.30.720.120">
    <property type="match status" value="1"/>
</dbReference>
<protein>
    <recommendedName>
        <fullName evidence="1">VOC domain-containing protein</fullName>
    </recommendedName>
</protein>
<feature type="domain" description="VOC" evidence="1">
    <location>
        <begin position="2"/>
        <end position="121"/>
    </location>
</feature>
<proteinExistence type="predicted"/>
<dbReference type="PROSITE" id="PS51819">
    <property type="entry name" value="VOC"/>
    <property type="match status" value="1"/>
</dbReference>
<name>A0ABY1NKS6_9HYPH</name>
<gene>
    <name evidence="2" type="ORF">SAMN06265374_1317</name>
</gene>
<dbReference type="SUPFAM" id="SSF54593">
    <property type="entry name" value="Glyoxalase/Bleomycin resistance protein/Dihydroxybiphenyl dioxygenase"/>
    <property type="match status" value="1"/>
</dbReference>
<dbReference type="Proteomes" id="UP001157914">
    <property type="component" value="Unassembled WGS sequence"/>
</dbReference>
<evidence type="ECO:0000259" key="1">
    <source>
        <dbReference type="PROSITE" id="PS51819"/>
    </source>
</evidence>
<dbReference type="InterPro" id="IPR029068">
    <property type="entry name" value="Glyas_Bleomycin-R_OHBP_Dase"/>
</dbReference>
<keyword evidence="3" id="KW-1185">Reference proteome</keyword>